<feature type="compositionally biased region" description="Polar residues" evidence="1">
    <location>
        <begin position="224"/>
        <end position="246"/>
    </location>
</feature>
<evidence type="ECO:0000313" key="3">
    <source>
        <dbReference type="Proteomes" id="UP001519460"/>
    </source>
</evidence>
<proteinExistence type="predicted"/>
<feature type="compositionally biased region" description="Basic residues" evidence="1">
    <location>
        <begin position="345"/>
        <end position="355"/>
    </location>
</feature>
<feature type="region of interest" description="Disordered" evidence="1">
    <location>
        <begin position="105"/>
        <end position="125"/>
    </location>
</feature>
<evidence type="ECO:0000256" key="1">
    <source>
        <dbReference type="SAM" id="MobiDB-lite"/>
    </source>
</evidence>
<gene>
    <name evidence="2" type="ORF">BaRGS_00009578</name>
</gene>
<feature type="compositionally biased region" description="Low complexity" evidence="1">
    <location>
        <begin position="108"/>
        <end position="123"/>
    </location>
</feature>
<dbReference type="AlphaFoldDB" id="A0ABD0LJI0"/>
<feature type="compositionally biased region" description="Polar residues" evidence="1">
    <location>
        <begin position="356"/>
        <end position="369"/>
    </location>
</feature>
<dbReference type="Proteomes" id="UP001519460">
    <property type="component" value="Unassembled WGS sequence"/>
</dbReference>
<evidence type="ECO:0000313" key="2">
    <source>
        <dbReference type="EMBL" id="KAK7499318.1"/>
    </source>
</evidence>
<name>A0ABD0LJI0_9CAEN</name>
<protein>
    <submittedName>
        <fullName evidence="2">Uncharacterized protein</fullName>
    </submittedName>
</protein>
<reference evidence="2 3" key="1">
    <citation type="journal article" date="2023" name="Sci. Data">
        <title>Genome assembly of the Korean intertidal mud-creeper Batillaria attramentaria.</title>
        <authorList>
            <person name="Patra A.K."/>
            <person name="Ho P.T."/>
            <person name="Jun S."/>
            <person name="Lee S.J."/>
            <person name="Kim Y."/>
            <person name="Won Y.J."/>
        </authorList>
    </citation>
    <scope>NUCLEOTIDE SEQUENCE [LARGE SCALE GENOMIC DNA]</scope>
    <source>
        <strain evidence="2">Wonlab-2016</strain>
    </source>
</reference>
<feature type="region of interest" description="Disordered" evidence="1">
    <location>
        <begin position="55"/>
        <end position="93"/>
    </location>
</feature>
<feature type="compositionally biased region" description="Polar residues" evidence="1">
    <location>
        <begin position="310"/>
        <end position="322"/>
    </location>
</feature>
<dbReference type="EMBL" id="JACVVK020000045">
    <property type="protein sequence ID" value="KAK7499318.1"/>
    <property type="molecule type" value="Genomic_DNA"/>
</dbReference>
<feature type="compositionally biased region" description="Polar residues" evidence="1">
    <location>
        <begin position="76"/>
        <end position="93"/>
    </location>
</feature>
<keyword evidence="3" id="KW-1185">Reference proteome</keyword>
<organism evidence="2 3">
    <name type="scientific">Batillaria attramentaria</name>
    <dbReference type="NCBI Taxonomy" id="370345"/>
    <lineage>
        <taxon>Eukaryota</taxon>
        <taxon>Metazoa</taxon>
        <taxon>Spiralia</taxon>
        <taxon>Lophotrochozoa</taxon>
        <taxon>Mollusca</taxon>
        <taxon>Gastropoda</taxon>
        <taxon>Caenogastropoda</taxon>
        <taxon>Sorbeoconcha</taxon>
        <taxon>Cerithioidea</taxon>
        <taxon>Batillariidae</taxon>
        <taxon>Batillaria</taxon>
    </lineage>
</organism>
<feature type="region of interest" description="Disordered" evidence="1">
    <location>
        <begin position="168"/>
        <end position="246"/>
    </location>
</feature>
<sequence>MLISLSSQAVYPVTIAQKEGSPFHLPMTNISPLSDLDMAFLRTLKQHLGELLKKVKRKQGHTSSETSGEVGDDSLDSATAHNEQQSVGTQAGVSVSQENAVYVPDMNDASPASAPSDLAPSSTADREDCVWEIFEVSAETEEDVDSNHLTMEICLLHAEQRKRQKEEREQECGVSVLNNPDQCSCSDEGNDEKETAAGRSVPETGAAGTEKETLENVPDEPVASGSNPTRNSDAVETLSATPSSAGLQTVAACRHAEKTVSMNPSAERQATPSSLATLSSLVALEAVSLVSSSRPQTVPRSPSAKDPVSASPSSCQDAVPSSSDEDREMERLASQLTQRVLLSHSRSRSRSRRSRTCSNSDETYTTVVSGSDAGRETESDESTVGRGVLNHFCTSLFSLSHVRAPHPHTPSFYSIHPRNSANAIFQPGPSRQGIFSARQSGNNQRCSFLSLGVQLSGSFHSVRNSEEHLQTSVLPPTFGQAEESQQTGSAVGRVIEVSPQTPSPTGSDTQNLASYGAEEFVTDITTAMTRGAWYDIL</sequence>
<comment type="caution">
    <text evidence="2">The sequence shown here is derived from an EMBL/GenBank/DDBJ whole genome shotgun (WGS) entry which is preliminary data.</text>
</comment>
<accession>A0ABD0LJI0</accession>
<feature type="compositionally biased region" description="Polar residues" evidence="1">
    <location>
        <begin position="176"/>
        <end position="187"/>
    </location>
</feature>
<feature type="region of interest" description="Disordered" evidence="1">
    <location>
        <begin position="291"/>
        <end position="383"/>
    </location>
</feature>